<feature type="compositionally biased region" description="Polar residues" evidence="1">
    <location>
        <begin position="15"/>
        <end position="30"/>
    </location>
</feature>
<evidence type="ECO:0000313" key="3">
    <source>
        <dbReference type="Proteomes" id="UP000664940"/>
    </source>
</evidence>
<proteinExistence type="predicted"/>
<dbReference type="AlphaFoldDB" id="A0A833ZLJ6"/>
<gene>
    <name evidence="2" type="ORF">HJG60_011996</name>
</gene>
<evidence type="ECO:0000256" key="1">
    <source>
        <dbReference type="SAM" id="MobiDB-lite"/>
    </source>
</evidence>
<feature type="region of interest" description="Disordered" evidence="1">
    <location>
        <begin position="65"/>
        <end position="138"/>
    </location>
</feature>
<name>A0A833ZLJ6_9CHIR</name>
<feature type="region of interest" description="Disordered" evidence="1">
    <location>
        <begin position="1"/>
        <end position="39"/>
    </location>
</feature>
<comment type="caution">
    <text evidence="2">The sequence shown here is derived from an EMBL/GenBank/DDBJ whole genome shotgun (WGS) entry which is preliminary data.</text>
</comment>
<reference evidence="2 3" key="1">
    <citation type="journal article" date="2020" name="Nature">
        <title>Six reference-quality genomes reveal evolution of bat adaptations.</title>
        <authorList>
            <person name="Jebb D."/>
            <person name="Huang Z."/>
            <person name="Pippel M."/>
            <person name="Hughes G.M."/>
            <person name="Lavrichenko K."/>
            <person name="Devanna P."/>
            <person name="Winkler S."/>
            <person name="Jermiin L.S."/>
            <person name="Skirmuntt E.C."/>
            <person name="Katzourakis A."/>
            <person name="Burkitt-Gray L."/>
            <person name="Ray D.A."/>
            <person name="Sullivan K.A.M."/>
            <person name="Roscito J.G."/>
            <person name="Kirilenko B.M."/>
            <person name="Davalos L.M."/>
            <person name="Corthals A.P."/>
            <person name="Power M.L."/>
            <person name="Jones G."/>
            <person name="Ransome R.D."/>
            <person name="Dechmann D.K.N."/>
            <person name="Locatelli A.G."/>
            <person name="Puechmaille S.J."/>
            <person name="Fedrigo O."/>
            <person name="Jarvis E.D."/>
            <person name="Hiller M."/>
            <person name="Vernes S.C."/>
            <person name="Myers E.W."/>
            <person name="Teeling E.C."/>
        </authorList>
    </citation>
    <scope>NUCLEOTIDE SEQUENCE [LARGE SCALE GENOMIC DNA]</scope>
    <source>
        <strain evidence="2">Bat1K_MPI-CBG_1</strain>
    </source>
</reference>
<organism evidence="2 3">
    <name type="scientific">Phyllostomus discolor</name>
    <name type="common">pale spear-nosed bat</name>
    <dbReference type="NCBI Taxonomy" id="89673"/>
    <lineage>
        <taxon>Eukaryota</taxon>
        <taxon>Metazoa</taxon>
        <taxon>Chordata</taxon>
        <taxon>Craniata</taxon>
        <taxon>Vertebrata</taxon>
        <taxon>Euteleostomi</taxon>
        <taxon>Mammalia</taxon>
        <taxon>Eutheria</taxon>
        <taxon>Laurasiatheria</taxon>
        <taxon>Chiroptera</taxon>
        <taxon>Yangochiroptera</taxon>
        <taxon>Phyllostomidae</taxon>
        <taxon>Phyllostominae</taxon>
        <taxon>Phyllostomus</taxon>
    </lineage>
</organism>
<sequence length="138" mass="15232">MDKSKVTCMLWGSGEPTNITSRRPPQSSRTPKQDTARCNPFLRPFLTEPGPGTGPGRKRLQLQLPASKVAPPGNAPSPGRVHLPRPPRLERTKLGLGTLDPPQEVHNLGPLSPAIRTQRRRDGSRSCQPHWRQTEDLA</sequence>
<dbReference type="EMBL" id="JABVXQ010000008">
    <property type="protein sequence ID" value="KAF6094933.1"/>
    <property type="molecule type" value="Genomic_DNA"/>
</dbReference>
<evidence type="ECO:0000313" key="2">
    <source>
        <dbReference type="EMBL" id="KAF6094933.1"/>
    </source>
</evidence>
<accession>A0A833ZLJ6</accession>
<dbReference type="Proteomes" id="UP000664940">
    <property type="component" value="Unassembled WGS sequence"/>
</dbReference>
<protein>
    <submittedName>
        <fullName evidence="2">Uncharacterized protein</fullName>
    </submittedName>
</protein>